<dbReference type="EMBL" id="CM001555">
    <property type="protein sequence ID" value="EJG05996.1"/>
    <property type="molecule type" value="Genomic_DNA"/>
</dbReference>
<comment type="function">
    <text evidence="4">Formation of pseudouridine at positions 38, 39 and 40 in the anticodon stem and loop of transfer RNAs.</text>
</comment>
<dbReference type="STRING" id="28892.Metli_0018"/>
<evidence type="ECO:0000256" key="3">
    <source>
        <dbReference type="ARBA" id="ARBA00023235"/>
    </source>
</evidence>
<keyword evidence="3 4" id="KW-0413">Isomerase</keyword>
<feature type="active site" description="Nucleophile" evidence="4">
    <location>
        <position position="55"/>
    </location>
</feature>
<comment type="similarity">
    <text evidence="1 4 5">Belongs to the tRNA pseudouridine synthase TruA family.</text>
</comment>
<evidence type="ECO:0000256" key="1">
    <source>
        <dbReference type="ARBA" id="ARBA00009375"/>
    </source>
</evidence>
<dbReference type="Pfam" id="PF01416">
    <property type="entry name" value="PseudoU_synth_1"/>
    <property type="match status" value="1"/>
</dbReference>
<dbReference type="AlphaFoldDB" id="J0RWV5"/>
<dbReference type="InterPro" id="IPR001406">
    <property type="entry name" value="PsdUridine_synth_TruA"/>
</dbReference>
<dbReference type="Proteomes" id="UP000005095">
    <property type="component" value="Chromosome"/>
</dbReference>
<dbReference type="Gene3D" id="3.30.70.660">
    <property type="entry name" value="Pseudouridine synthase I, catalytic domain, C-terminal subdomain"/>
    <property type="match status" value="1"/>
</dbReference>
<dbReference type="EC" id="5.4.99.12" evidence="4"/>
<comment type="catalytic activity">
    <reaction evidence="4 5">
        <text>uridine(38/39/40) in tRNA = pseudouridine(38/39/40) in tRNA</text>
        <dbReference type="Rhea" id="RHEA:22376"/>
        <dbReference type="Rhea" id="RHEA-COMP:10085"/>
        <dbReference type="Rhea" id="RHEA-COMP:10087"/>
        <dbReference type="ChEBI" id="CHEBI:65314"/>
        <dbReference type="ChEBI" id="CHEBI:65315"/>
        <dbReference type="EC" id="5.4.99.12"/>
    </reaction>
</comment>
<feature type="binding site" evidence="4">
    <location>
        <position position="110"/>
    </location>
    <ligand>
        <name>substrate</name>
    </ligand>
</feature>
<dbReference type="GO" id="GO:0160147">
    <property type="term" value="F:tRNA pseudouridine(38-40) synthase activity"/>
    <property type="evidence" value="ECO:0007669"/>
    <property type="project" value="UniProtKB-EC"/>
</dbReference>
<dbReference type="OrthoDB" id="25720at2157"/>
<evidence type="ECO:0000256" key="5">
    <source>
        <dbReference type="RuleBase" id="RU003792"/>
    </source>
</evidence>
<dbReference type="HAMAP" id="MF_00171">
    <property type="entry name" value="TruA"/>
    <property type="match status" value="1"/>
</dbReference>
<evidence type="ECO:0000313" key="7">
    <source>
        <dbReference type="EMBL" id="EJG05996.1"/>
    </source>
</evidence>
<dbReference type="GO" id="GO:0031119">
    <property type="term" value="P:tRNA pseudouridine synthesis"/>
    <property type="evidence" value="ECO:0007669"/>
    <property type="project" value="UniProtKB-UniRule"/>
</dbReference>
<keyword evidence="8" id="KW-1185">Reference proteome</keyword>
<name>J0RWV5_9EURY</name>
<evidence type="ECO:0000256" key="4">
    <source>
        <dbReference type="HAMAP-Rule" id="MF_00171"/>
    </source>
</evidence>
<sequence length="297" mass="33645">MRLAFRLGYWGENFFGSQVQAEVRTVEGEVIATCRRVGLFDDPGAARFAFAGRTDRGVNAVGQVCAFSTEEPERAVAALGFELPGDIWTTGWATVHDGFSPRKEARSRTYRYYFSEEFGDVPAMDEAAQEFVGEHDFTRFSRQSERSPIRRVISAGVREEDDFRVFEVTAESFLWNMVRCMAWSLAAVGRGEMSREEIRALLQRQGERRVPAARPEGLILTDVDYGFPFTPLPPSPKATSALDARREEFRLKERVNGALLGLSRDLQKRSGDRRTNKAKSPCFHSNLEEHIDKCNDR</sequence>
<gene>
    <name evidence="4" type="primary">truA</name>
    <name evidence="7" type="ORF">Metli_0018</name>
</gene>
<comment type="caution">
    <text evidence="4">Lacks conserved residue(s) required for the propagation of feature annotation.</text>
</comment>
<dbReference type="InterPro" id="IPR020095">
    <property type="entry name" value="PsdUridine_synth_TruA_C"/>
</dbReference>
<evidence type="ECO:0000259" key="6">
    <source>
        <dbReference type="Pfam" id="PF01416"/>
    </source>
</evidence>
<evidence type="ECO:0000313" key="8">
    <source>
        <dbReference type="Proteomes" id="UP000005095"/>
    </source>
</evidence>
<dbReference type="InterPro" id="IPR020094">
    <property type="entry name" value="TruA/RsuA/RluB/E/F_N"/>
</dbReference>
<dbReference type="InterPro" id="IPR020097">
    <property type="entry name" value="PsdUridine_synth_TruA_a/b_dom"/>
</dbReference>
<dbReference type="RefSeq" id="WP_004036990.1">
    <property type="nucleotide sequence ID" value="NZ_CM001555.1"/>
</dbReference>
<accession>J0RWV5</accession>
<reference evidence="7 8" key="1">
    <citation type="submission" date="2011-08" db="EMBL/GenBank/DDBJ databases">
        <title>The complete genome of Methanofollis liminatans DSM 4140.</title>
        <authorList>
            <consortium name="US DOE Joint Genome Institute (JGI-PGF)"/>
            <person name="Lucas S."/>
            <person name="Han J."/>
            <person name="Lapidus A."/>
            <person name="Bruce D."/>
            <person name="Goodwin L."/>
            <person name="Pitluck S."/>
            <person name="Peters L."/>
            <person name="Kyrpides N."/>
            <person name="Mavromatis K."/>
            <person name="Ivanova N."/>
            <person name="Mikhailova N."/>
            <person name="Lu M."/>
            <person name="Detter J.C."/>
            <person name="Tapia R."/>
            <person name="Han C."/>
            <person name="Land M."/>
            <person name="Hauser L."/>
            <person name="Markowitz V."/>
            <person name="Cheng J.-F."/>
            <person name="Hugenholtz P."/>
            <person name="Woyke T."/>
            <person name="Wu D."/>
            <person name="Spring S."/>
            <person name="Schuler E."/>
            <person name="Brambilla E."/>
            <person name="Klenk H.-P."/>
            <person name="Eisen J.A."/>
        </authorList>
    </citation>
    <scope>NUCLEOTIDE SEQUENCE [LARGE SCALE GENOMIC DNA]</scope>
    <source>
        <strain evidence="7 8">DSM 4140</strain>
    </source>
</reference>
<keyword evidence="2 4" id="KW-0819">tRNA processing</keyword>
<dbReference type="PANTHER" id="PTHR11142">
    <property type="entry name" value="PSEUDOURIDYLATE SYNTHASE"/>
    <property type="match status" value="1"/>
</dbReference>
<dbReference type="HOGENOM" id="CLU_014673_4_2_2"/>
<dbReference type="Gene3D" id="3.30.70.580">
    <property type="entry name" value="Pseudouridine synthase I, catalytic domain, N-terminal subdomain"/>
    <property type="match status" value="1"/>
</dbReference>
<dbReference type="NCBIfam" id="TIGR00071">
    <property type="entry name" value="hisT_truA"/>
    <property type="match status" value="1"/>
</dbReference>
<dbReference type="GO" id="GO:0003723">
    <property type="term" value="F:RNA binding"/>
    <property type="evidence" value="ECO:0007669"/>
    <property type="project" value="InterPro"/>
</dbReference>
<dbReference type="SUPFAM" id="SSF55120">
    <property type="entry name" value="Pseudouridine synthase"/>
    <property type="match status" value="1"/>
</dbReference>
<evidence type="ECO:0000256" key="2">
    <source>
        <dbReference type="ARBA" id="ARBA00022694"/>
    </source>
</evidence>
<dbReference type="PATRIC" id="fig|28892.9.peg.19"/>
<organism evidence="7 8">
    <name type="scientific">Methanofollis liminatans DSM 4140</name>
    <dbReference type="NCBI Taxonomy" id="28892"/>
    <lineage>
        <taxon>Archaea</taxon>
        <taxon>Methanobacteriati</taxon>
        <taxon>Methanobacteriota</taxon>
        <taxon>Stenosarchaea group</taxon>
        <taxon>Methanomicrobia</taxon>
        <taxon>Methanomicrobiales</taxon>
        <taxon>Methanomicrobiaceae</taxon>
        <taxon>Methanofollis</taxon>
    </lineage>
</organism>
<dbReference type="PANTHER" id="PTHR11142:SF0">
    <property type="entry name" value="TRNA PSEUDOURIDINE SYNTHASE-LIKE 1"/>
    <property type="match status" value="1"/>
</dbReference>
<feature type="domain" description="Pseudouridine synthase I TruA alpha/beta" evidence="6">
    <location>
        <begin position="127"/>
        <end position="225"/>
    </location>
</feature>
<dbReference type="InterPro" id="IPR020103">
    <property type="entry name" value="PsdUridine_synth_cat_dom_sf"/>
</dbReference>
<protein>
    <recommendedName>
        <fullName evidence="4">tRNA pseudouridine synthase A</fullName>
        <ecNumber evidence="4">5.4.99.12</ecNumber>
    </recommendedName>
    <alternativeName>
        <fullName evidence="4">tRNA pseudouridine(38-40) synthase</fullName>
    </alternativeName>
    <alternativeName>
        <fullName evidence="4">tRNA pseudouridylate synthase I</fullName>
    </alternativeName>
    <alternativeName>
        <fullName evidence="4">tRNA-uridine isomerase I</fullName>
    </alternativeName>
</protein>
<proteinExistence type="inferred from homology"/>